<evidence type="ECO:0000313" key="3">
    <source>
        <dbReference type="Proteomes" id="UP000500961"/>
    </source>
</evidence>
<organism evidence="2 3">
    <name type="scientific">Tenuifilum thalassicum</name>
    <dbReference type="NCBI Taxonomy" id="2590900"/>
    <lineage>
        <taxon>Bacteria</taxon>
        <taxon>Pseudomonadati</taxon>
        <taxon>Bacteroidota</taxon>
        <taxon>Bacteroidia</taxon>
        <taxon>Bacteroidales</taxon>
        <taxon>Tenuifilaceae</taxon>
        <taxon>Tenuifilum</taxon>
    </lineage>
</organism>
<feature type="transmembrane region" description="Helical" evidence="1">
    <location>
        <begin position="70"/>
        <end position="89"/>
    </location>
</feature>
<dbReference type="RefSeq" id="WP_173076367.1">
    <property type="nucleotide sequence ID" value="NZ_CP041345.1"/>
</dbReference>
<feature type="transmembrane region" description="Helical" evidence="1">
    <location>
        <begin position="101"/>
        <end position="120"/>
    </location>
</feature>
<protein>
    <recommendedName>
        <fullName evidence="4">VanZ family protein</fullName>
    </recommendedName>
</protein>
<feature type="transmembrane region" description="Helical" evidence="1">
    <location>
        <begin position="46"/>
        <end position="63"/>
    </location>
</feature>
<evidence type="ECO:0008006" key="4">
    <source>
        <dbReference type="Google" id="ProtNLM"/>
    </source>
</evidence>
<evidence type="ECO:0000256" key="1">
    <source>
        <dbReference type="SAM" id="Phobius"/>
    </source>
</evidence>
<accession>A0A7D4CAW6</accession>
<keyword evidence="1" id="KW-0812">Transmembrane</keyword>
<sequence>MNSLRNKRRLIILILVWVLSILFIPAIIPMDFPIIKVFGFYIHSDYLVHVFLFFILIVTLLLAGIGVHSFGVFILIILAAILAEVWQLVIPHRTYNIWDLIANVGGVILGYLVAYLRLMFAKKTLLTDKKVKRHKP</sequence>
<keyword evidence="1" id="KW-1133">Transmembrane helix</keyword>
<keyword evidence="1" id="KW-0472">Membrane</keyword>
<gene>
    <name evidence="2" type="ORF">FHG85_12360</name>
</gene>
<dbReference type="KEGG" id="ttz:FHG85_12360"/>
<proteinExistence type="predicted"/>
<dbReference type="Proteomes" id="UP000500961">
    <property type="component" value="Chromosome"/>
</dbReference>
<name>A0A7D4CAW6_9BACT</name>
<feature type="transmembrane region" description="Helical" evidence="1">
    <location>
        <begin position="12"/>
        <end position="34"/>
    </location>
</feature>
<evidence type="ECO:0000313" key="2">
    <source>
        <dbReference type="EMBL" id="QKG81022.1"/>
    </source>
</evidence>
<keyword evidence="3" id="KW-1185">Reference proteome</keyword>
<dbReference type="NCBIfam" id="NF037970">
    <property type="entry name" value="vanZ_1"/>
    <property type="match status" value="1"/>
</dbReference>
<dbReference type="AlphaFoldDB" id="A0A7D4CAW6"/>
<dbReference type="EMBL" id="CP041345">
    <property type="protein sequence ID" value="QKG81022.1"/>
    <property type="molecule type" value="Genomic_DNA"/>
</dbReference>
<reference evidence="2 3" key="1">
    <citation type="submission" date="2019-07" db="EMBL/GenBank/DDBJ databases">
        <title>Thalassofilum flectens gen. nov., sp. nov., a novel moderate thermophilic anaerobe from a shallow sea hot spring in Kunashir Island (Russia), representing a new family in the order Bacteroidales, and proposal of Thalassofilacea fam. nov.</title>
        <authorList>
            <person name="Kochetkova T.V."/>
            <person name="Podosokorskaya O.A."/>
            <person name="Novikov A."/>
            <person name="Elcheninov A.G."/>
            <person name="Toshchakov S.V."/>
            <person name="Kublanov I.V."/>
        </authorList>
    </citation>
    <scope>NUCLEOTIDE SEQUENCE [LARGE SCALE GENOMIC DNA]</scope>
    <source>
        <strain evidence="2 3">38-H</strain>
    </source>
</reference>